<evidence type="ECO:0000256" key="1">
    <source>
        <dbReference type="SAM" id="MobiDB-lite"/>
    </source>
</evidence>
<protein>
    <submittedName>
        <fullName evidence="3">Uncharacterized protein</fullName>
    </submittedName>
</protein>
<gene>
    <name evidence="3" type="ORF">KSB_39420</name>
</gene>
<reference evidence="3 4" key="1">
    <citation type="journal article" date="2021" name="Int. J. Syst. Evol. Microbiol.">
        <title>Reticulibacter mediterranei gen. nov., sp. nov., within the new family Reticulibacteraceae fam. nov., and Ktedonospora formicarum gen. nov., sp. nov., Ktedonobacter robiniae sp. nov., Dictyobacter formicarum sp. nov. and Dictyobacter arantiisoli sp. nov., belonging to the class Ktedonobacteria.</title>
        <authorList>
            <person name="Yabe S."/>
            <person name="Zheng Y."/>
            <person name="Wang C.M."/>
            <person name="Sakai Y."/>
            <person name="Abe K."/>
            <person name="Yokota A."/>
            <person name="Donadio S."/>
            <person name="Cavaletti L."/>
            <person name="Monciardini P."/>
        </authorList>
    </citation>
    <scope>NUCLEOTIDE SEQUENCE [LARGE SCALE GENOMIC DNA]</scope>
    <source>
        <strain evidence="3 4">SOSP1-30</strain>
    </source>
</reference>
<accession>A0ABQ3USV7</accession>
<keyword evidence="2" id="KW-0732">Signal</keyword>
<sequence length="181" mass="19532">MSRSCIQKSTCIFAITSLFLLYMAFGHTASAHASSLTPGRANLPQNHQDYPMGSKGSPRALSICSTFIILAVDGKNSTNMTVNVNRDFELELEKDANCIIKISGKGYHHHHHHGMMKRDGWMKSDPSNMNEQSSSMSDASQATEASAPTVPSAPNTASNEPSTTYSPEMNAPAITSVTPNQ</sequence>
<feature type="signal peptide" evidence="2">
    <location>
        <begin position="1"/>
        <end position="33"/>
    </location>
</feature>
<keyword evidence="4" id="KW-1185">Reference proteome</keyword>
<feature type="compositionally biased region" description="Polar residues" evidence="1">
    <location>
        <begin position="152"/>
        <end position="181"/>
    </location>
</feature>
<evidence type="ECO:0000256" key="2">
    <source>
        <dbReference type="SAM" id="SignalP"/>
    </source>
</evidence>
<name>A0ABQ3USV7_9CHLR</name>
<evidence type="ECO:0000313" key="3">
    <source>
        <dbReference type="EMBL" id="GHO55467.1"/>
    </source>
</evidence>
<dbReference type="Proteomes" id="UP000654345">
    <property type="component" value="Unassembled WGS sequence"/>
</dbReference>
<feature type="compositionally biased region" description="Polar residues" evidence="1">
    <location>
        <begin position="125"/>
        <end position="146"/>
    </location>
</feature>
<feature type="region of interest" description="Disordered" evidence="1">
    <location>
        <begin position="108"/>
        <end position="181"/>
    </location>
</feature>
<dbReference type="EMBL" id="BNJG01000001">
    <property type="protein sequence ID" value="GHO55467.1"/>
    <property type="molecule type" value="Genomic_DNA"/>
</dbReference>
<feature type="chain" id="PRO_5046652589" evidence="2">
    <location>
        <begin position="34"/>
        <end position="181"/>
    </location>
</feature>
<evidence type="ECO:0000313" key="4">
    <source>
        <dbReference type="Proteomes" id="UP000654345"/>
    </source>
</evidence>
<comment type="caution">
    <text evidence="3">The sequence shown here is derived from an EMBL/GenBank/DDBJ whole genome shotgun (WGS) entry which is preliminary data.</text>
</comment>
<organism evidence="3 4">
    <name type="scientific">Ktedonobacter robiniae</name>
    <dbReference type="NCBI Taxonomy" id="2778365"/>
    <lineage>
        <taxon>Bacteria</taxon>
        <taxon>Bacillati</taxon>
        <taxon>Chloroflexota</taxon>
        <taxon>Ktedonobacteria</taxon>
        <taxon>Ktedonobacterales</taxon>
        <taxon>Ktedonobacteraceae</taxon>
        <taxon>Ktedonobacter</taxon>
    </lineage>
</organism>
<proteinExistence type="predicted"/>
<dbReference type="RefSeq" id="WP_201372050.1">
    <property type="nucleotide sequence ID" value="NZ_BNJG01000001.1"/>
</dbReference>